<dbReference type="EMBL" id="GG662767">
    <property type="protein sequence ID" value="EWS75412.1"/>
    <property type="molecule type" value="Genomic_DNA"/>
</dbReference>
<dbReference type="GeneID" id="24437302"/>
<protein>
    <submittedName>
        <fullName evidence="1">Uncharacterized protein</fullName>
    </submittedName>
</protein>
<name>W7XD46_TETTS</name>
<organism evidence="1 2">
    <name type="scientific">Tetrahymena thermophila (strain SB210)</name>
    <dbReference type="NCBI Taxonomy" id="312017"/>
    <lineage>
        <taxon>Eukaryota</taxon>
        <taxon>Sar</taxon>
        <taxon>Alveolata</taxon>
        <taxon>Ciliophora</taxon>
        <taxon>Intramacronucleata</taxon>
        <taxon>Oligohymenophorea</taxon>
        <taxon>Hymenostomatida</taxon>
        <taxon>Tetrahymenina</taxon>
        <taxon>Tetrahymenidae</taxon>
        <taxon>Tetrahymena</taxon>
    </lineage>
</organism>
<dbReference type="InParanoid" id="W7XD46"/>
<dbReference type="KEGG" id="tet:TTHERM_000104989"/>
<keyword evidence="2" id="KW-1185">Reference proteome</keyword>
<accession>W7XD46</accession>
<proteinExistence type="predicted"/>
<evidence type="ECO:0000313" key="2">
    <source>
        <dbReference type="Proteomes" id="UP000009168"/>
    </source>
</evidence>
<dbReference type="Proteomes" id="UP000009168">
    <property type="component" value="Unassembled WGS sequence"/>
</dbReference>
<dbReference type="AlphaFoldDB" id="W7XD46"/>
<dbReference type="RefSeq" id="XP_012652086.1">
    <property type="nucleotide sequence ID" value="XM_012796632.1"/>
</dbReference>
<reference evidence="2" key="1">
    <citation type="journal article" date="2006" name="PLoS Biol.">
        <title>Macronuclear genome sequence of the ciliate Tetrahymena thermophila, a model eukaryote.</title>
        <authorList>
            <person name="Eisen J.A."/>
            <person name="Coyne R.S."/>
            <person name="Wu M."/>
            <person name="Wu D."/>
            <person name="Thiagarajan M."/>
            <person name="Wortman J.R."/>
            <person name="Badger J.H."/>
            <person name="Ren Q."/>
            <person name="Amedeo P."/>
            <person name="Jones K.M."/>
            <person name="Tallon L.J."/>
            <person name="Delcher A.L."/>
            <person name="Salzberg S.L."/>
            <person name="Silva J.C."/>
            <person name="Haas B.J."/>
            <person name="Majoros W.H."/>
            <person name="Farzad M."/>
            <person name="Carlton J.M."/>
            <person name="Smith R.K. Jr."/>
            <person name="Garg J."/>
            <person name="Pearlman R.E."/>
            <person name="Karrer K.M."/>
            <person name="Sun L."/>
            <person name="Manning G."/>
            <person name="Elde N.C."/>
            <person name="Turkewitz A.P."/>
            <person name="Asai D.J."/>
            <person name="Wilkes D.E."/>
            <person name="Wang Y."/>
            <person name="Cai H."/>
            <person name="Collins K."/>
            <person name="Stewart B.A."/>
            <person name="Lee S.R."/>
            <person name="Wilamowska K."/>
            <person name="Weinberg Z."/>
            <person name="Ruzzo W.L."/>
            <person name="Wloga D."/>
            <person name="Gaertig J."/>
            <person name="Frankel J."/>
            <person name="Tsao C.-C."/>
            <person name="Gorovsky M.A."/>
            <person name="Keeling P.J."/>
            <person name="Waller R.F."/>
            <person name="Patron N.J."/>
            <person name="Cherry J.M."/>
            <person name="Stover N.A."/>
            <person name="Krieger C.J."/>
            <person name="del Toro C."/>
            <person name="Ryder H.F."/>
            <person name="Williamson S.C."/>
            <person name="Barbeau R.A."/>
            <person name="Hamilton E.P."/>
            <person name="Orias E."/>
        </authorList>
    </citation>
    <scope>NUCLEOTIDE SEQUENCE [LARGE SCALE GENOMIC DNA]</scope>
    <source>
        <strain evidence="2">SB210</strain>
    </source>
</reference>
<sequence>MLPSTIKKIFCPEQKKHIPIFLFLLAAAQATKKIFKAKVHKKAKRLLYFKAALSQFLTANKLVEMYINPEMKENKQGKNNLLISEQSLGISAACTIINTAPTIQKTPMKRSTKMKILRRDTNYLLSLQILRLSPLLLFNSSFIQYFCQFVMQFNQIGFQKLYKQQRSLVPQLDIILSIYLLNQLSSNYY</sequence>
<gene>
    <name evidence="1" type="ORF">TTHERM_000104989</name>
</gene>
<evidence type="ECO:0000313" key="1">
    <source>
        <dbReference type="EMBL" id="EWS75412.1"/>
    </source>
</evidence>